<keyword evidence="5" id="KW-0109">Calcium transport</keyword>
<sequence length="315" mass="34272">MYSINLQTFLSFLLLALPVLSYGRNPPGNNAILLSNVQTLTLRGNRLTTSRRVDPIPQLQCTGPSKRICDLYPIDVMRCSNAGYDYDEEDVQWTCTASLPQEFKLGSTDVVCEGYRNADDKWVLKGSCGVEYRLLLTELGERKFGRVREETRPRMPLNNNENGMASLGDILFFGLMEAAPLVVGLAAEVVMVVVVVPILGLHHPIAAVRIVVLSHRHLLGKAGDPASGQVPLVVPRLAISMGEEIVTNILLLAGERLPSADGMMQVILEKAARGPVLLSSLLRLQVQGSVQRGVGDTGPSLSQGLKICRATSYIL</sequence>
<dbReference type="InterPro" id="IPR009567">
    <property type="entry name" value="SARAF"/>
</dbReference>
<organism evidence="15 16">
    <name type="scientific">Aspergillus oryzae</name>
    <name type="common">Yellow koji mold</name>
    <dbReference type="NCBI Taxonomy" id="5062"/>
    <lineage>
        <taxon>Eukaryota</taxon>
        <taxon>Fungi</taxon>
        <taxon>Dikarya</taxon>
        <taxon>Ascomycota</taxon>
        <taxon>Pezizomycotina</taxon>
        <taxon>Eurotiomycetes</taxon>
        <taxon>Eurotiomycetidae</taxon>
        <taxon>Eurotiales</taxon>
        <taxon>Aspergillaceae</taxon>
        <taxon>Aspergillus</taxon>
        <taxon>Aspergillus subgen. Circumdati</taxon>
    </lineage>
</organism>
<dbReference type="AlphaFoldDB" id="A0A1S9D9T7"/>
<comment type="similarity">
    <text evidence="2">Belongs to the SARAF family.</text>
</comment>
<dbReference type="GO" id="GO:0006816">
    <property type="term" value="P:calcium ion transport"/>
    <property type="evidence" value="ECO:0007669"/>
    <property type="project" value="UniProtKB-KW"/>
</dbReference>
<dbReference type="OrthoDB" id="20303at2759"/>
<evidence type="ECO:0000256" key="5">
    <source>
        <dbReference type="ARBA" id="ARBA00022568"/>
    </source>
</evidence>
<dbReference type="Pfam" id="PF06682">
    <property type="entry name" value="SARAF"/>
    <property type="match status" value="1"/>
</dbReference>
<keyword evidence="7 14" id="KW-0732">Signal</keyword>
<evidence type="ECO:0000256" key="9">
    <source>
        <dbReference type="ARBA" id="ARBA00022837"/>
    </source>
</evidence>
<evidence type="ECO:0000256" key="6">
    <source>
        <dbReference type="ARBA" id="ARBA00022692"/>
    </source>
</evidence>
<feature type="chain" id="PRO_5010533334" description="Store-operated calcium entry-associated regulatory factor" evidence="14">
    <location>
        <begin position="24"/>
        <end position="315"/>
    </location>
</feature>
<dbReference type="Proteomes" id="UP000190312">
    <property type="component" value="Unassembled WGS sequence"/>
</dbReference>
<dbReference type="GO" id="GO:0005789">
    <property type="term" value="C:endoplasmic reticulum membrane"/>
    <property type="evidence" value="ECO:0007669"/>
    <property type="project" value="UniProtKB-SubCell"/>
</dbReference>
<evidence type="ECO:0000256" key="11">
    <source>
        <dbReference type="ARBA" id="ARBA00023065"/>
    </source>
</evidence>
<keyword evidence="11" id="KW-0406">Ion transport</keyword>
<dbReference type="VEuPathDB" id="FungiDB:AO090701000104"/>
<keyword evidence="4" id="KW-0813">Transport</keyword>
<evidence type="ECO:0000256" key="10">
    <source>
        <dbReference type="ARBA" id="ARBA00022989"/>
    </source>
</evidence>
<keyword evidence="9" id="KW-0106">Calcium</keyword>
<evidence type="ECO:0000256" key="3">
    <source>
        <dbReference type="ARBA" id="ARBA00016584"/>
    </source>
</evidence>
<comment type="subcellular location">
    <subcellularLocation>
        <location evidence="1">Endoplasmic reticulum membrane</location>
        <topology evidence="1">Single-pass type I membrane protein</topology>
    </subcellularLocation>
</comment>
<dbReference type="eggNOG" id="ENOG502QT6Y">
    <property type="taxonomic scope" value="Eukaryota"/>
</dbReference>
<protein>
    <recommendedName>
        <fullName evidence="3">Store-operated calcium entry-associated regulatory factor</fullName>
    </recommendedName>
    <alternativeName>
        <fullName evidence="13">Transmembrane protein 66</fullName>
    </alternativeName>
</protein>
<evidence type="ECO:0000256" key="14">
    <source>
        <dbReference type="SAM" id="SignalP"/>
    </source>
</evidence>
<evidence type="ECO:0000313" key="15">
    <source>
        <dbReference type="EMBL" id="OOO05857.1"/>
    </source>
</evidence>
<evidence type="ECO:0000313" key="16">
    <source>
        <dbReference type="Proteomes" id="UP000190312"/>
    </source>
</evidence>
<evidence type="ECO:0000256" key="2">
    <source>
        <dbReference type="ARBA" id="ARBA00006833"/>
    </source>
</evidence>
<keyword evidence="10" id="KW-1133">Transmembrane helix</keyword>
<evidence type="ECO:0000256" key="1">
    <source>
        <dbReference type="ARBA" id="ARBA00004115"/>
    </source>
</evidence>
<evidence type="ECO:0000256" key="13">
    <source>
        <dbReference type="ARBA" id="ARBA00031116"/>
    </source>
</evidence>
<keyword evidence="6" id="KW-0812">Transmembrane</keyword>
<evidence type="ECO:0000256" key="8">
    <source>
        <dbReference type="ARBA" id="ARBA00022824"/>
    </source>
</evidence>
<evidence type="ECO:0000256" key="7">
    <source>
        <dbReference type="ARBA" id="ARBA00022729"/>
    </source>
</evidence>
<evidence type="ECO:0000256" key="4">
    <source>
        <dbReference type="ARBA" id="ARBA00022448"/>
    </source>
</evidence>
<reference evidence="15 16" key="1">
    <citation type="submission" date="2016-10" db="EMBL/GenBank/DDBJ databases">
        <title>Genome sequencing of Aspergillus oryzae BCC7051.</title>
        <authorList>
            <person name="Thammarongtham C."/>
            <person name="Vorapreeda T."/>
            <person name="Nookaew I."/>
            <person name="Srisuk T."/>
            <person name="Land M."/>
            <person name="Jeennor S."/>
            <person name="Laoteng K."/>
        </authorList>
    </citation>
    <scope>NUCLEOTIDE SEQUENCE [LARGE SCALE GENOMIC DNA]</scope>
    <source>
        <strain evidence="15 16">BCC7051</strain>
    </source>
</reference>
<dbReference type="PANTHER" id="PTHR15929">
    <property type="entry name" value="STORE-OPERATED CALCIUM ENTRY-ASSOCIATED REGULATORY FACTOR"/>
    <property type="match status" value="1"/>
</dbReference>
<gene>
    <name evidence="15" type="ORF">OAory_01015180</name>
</gene>
<keyword evidence="8" id="KW-0256">Endoplasmic reticulum</keyword>
<keyword evidence="12" id="KW-0472">Membrane</keyword>
<dbReference type="EMBL" id="MKZY01000008">
    <property type="protein sequence ID" value="OOO05857.1"/>
    <property type="molecule type" value="Genomic_DNA"/>
</dbReference>
<feature type="signal peptide" evidence="14">
    <location>
        <begin position="1"/>
        <end position="23"/>
    </location>
</feature>
<proteinExistence type="inferred from homology"/>
<dbReference type="PANTHER" id="PTHR15929:SF0">
    <property type="entry name" value="STORE-OPERATED CALCIUM ENTRY-ASSOCIATED REGULATORY FACTOR"/>
    <property type="match status" value="1"/>
</dbReference>
<evidence type="ECO:0000256" key="12">
    <source>
        <dbReference type="ARBA" id="ARBA00023136"/>
    </source>
</evidence>
<accession>A0A1S9D9T7</accession>
<name>A0A1S9D9T7_ASPOZ</name>
<comment type="caution">
    <text evidence="15">The sequence shown here is derived from an EMBL/GenBank/DDBJ whole genome shotgun (WGS) entry which is preliminary data.</text>
</comment>
<dbReference type="GO" id="GO:2001256">
    <property type="term" value="P:regulation of store-operated calcium entry"/>
    <property type="evidence" value="ECO:0007669"/>
    <property type="project" value="InterPro"/>
</dbReference>